<keyword evidence="3 8" id="KW-0812">Transmembrane</keyword>
<evidence type="ECO:0000256" key="1">
    <source>
        <dbReference type="ARBA" id="ARBA00004141"/>
    </source>
</evidence>
<evidence type="ECO:0000256" key="8">
    <source>
        <dbReference type="SAM" id="Phobius"/>
    </source>
</evidence>
<evidence type="ECO:0000256" key="6">
    <source>
        <dbReference type="ARBA" id="ARBA00023136"/>
    </source>
</evidence>
<evidence type="ECO:0000256" key="4">
    <source>
        <dbReference type="ARBA" id="ARBA00022746"/>
    </source>
</evidence>
<comment type="subcellular location">
    <subcellularLocation>
        <location evidence="1">Membrane</location>
        <topology evidence="1">Multi-pass membrane protein</topology>
    </subcellularLocation>
</comment>
<feature type="transmembrane region" description="Helical" evidence="8">
    <location>
        <begin position="29"/>
        <end position="54"/>
    </location>
</feature>
<keyword evidence="5 8" id="KW-1133">Transmembrane helix</keyword>
<dbReference type="EMBL" id="JAVKGR010000025">
    <property type="protein sequence ID" value="MDR8020385.1"/>
    <property type="molecule type" value="Genomic_DNA"/>
</dbReference>
<dbReference type="Proteomes" id="UP001251870">
    <property type="component" value="Unassembled WGS sequence"/>
</dbReference>
<evidence type="ECO:0000256" key="2">
    <source>
        <dbReference type="ARBA" id="ARBA00004829"/>
    </source>
</evidence>
<gene>
    <name evidence="9" type="ORF">RIL96_12530</name>
</gene>
<feature type="transmembrane region" description="Helical" evidence="8">
    <location>
        <begin position="74"/>
        <end position="92"/>
    </location>
</feature>
<sequence>MTYLGLTAVVLLLVLAVVIPLRRPVSLGAVALAGAALILLTAVFDNIMIAVGFFHYADEPLSGLSIGLAPIEDFSYPIAGVLLLPALWHLLLRRRGRPAAEEGSL</sequence>
<reference evidence="9 10" key="1">
    <citation type="submission" date="2023-09" db="EMBL/GenBank/DDBJ databases">
        <title>Description of three actinobacteria isolated from air of manufacturing shop in a pharmaceutical factory.</title>
        <authorList>
            <person name="Zhang D.-F."/>
        </authorList>
    </citation>
    <scope>NUCLEOTIDE SEQUENCE [LARGE SCALE GENOMIC DNA]</scope>
    <source>
        <strain evidence="9 10">LY-0111</strain>
    </source>
</reference>
<keyword evidence="4" id="KW-0125">Carotenoid biosynthesis</keyword>
<evidence type="ECO:0000313" key="9">
    <source>
        <dbReference type="EMBL" id="MDR8020385.1"/>
    </source>
</evidence>
<evidence type="ECO:0000256" key="5">
    <source>
        <dbReference type="ARBA" id="ARBA00022989"/>
    </source>
</evidence>
<dbReference type="RefSeq" id="WP_310549365.1">
    <property type="nucleotide sequence ID" value="NZ_JAVKGR010000025.1"/>
</dbReference>
<evidence type="ECO:0000256" key="7">
    <source>
        <dbReference type="ARBA" id="ARBA00023235"/>
    </source>
</evidence>
<proteinExistence type="predicted"/>
<protein>
    <submittedName>
        <fullName evidence="9">Lycopene cyclase domain-containing protein</fullName>
    </submittedName>
</protein>
<evidence type="ECO:0000313" key="10">
    <source>
        <dbReference type="Proteomes" id="UP001251870"/>
    </source>
</evidence>
<evidence type="ECO:0000256" key="3">
    <source>
        <dbReference type="ARBA" id="ARBA00022692"/>
    </source>
</evidence>
<keyword evidence="6 8" id="KW-0472">Membrane</keyword>
<organism evidence="9 10">
    <name type="scientific">Nesterenkonia aerolata</name>
    <dbReference type="NCBI Taxonomy" id="3074079"/>
    <lineage>
        <taxon>Bacteria</taxon>
        <taxon>Bacillati</taxon>
        <taxon>Actinomycetota</taxon>
        <taxon>Actinomycetes</taxon>
        <taxon>Micrococcales</taxon>
        <taxon>Micrococcaceae</taxon>
        <taxon>Nesterenkonia</taxon>
    </lineage>
</organism>
<feature type="transmembrane region" description="Helical" evidence="8">
    <location>
        <begin position="6"/>
        <end position="22"/>
    </location>
</feature>
<keyword evidence="7" id="KW-0413">Isomerase</keyword>
<accession>A0ABU2DVJ0</accession>
<name>A0ABU2DVJ0_9MICC</name>
<dbReference type="InterPro" id="IPR017825">
    <property type="entry name" value="Lycopene_cyclase_dom"/>
</dbReference>
<keyword evidence="10" id="KW-1185">Reference proteome</keyword>
<comment type="pathway">
    <text evidence="2">Carotenoid biosynthesis.</text>
</comment>
<dbReference type="NCBIfam" id="TIGR03462">
    <property type="entry name" value="CarR_dom_SF"/>
    <property type="match status" value="1"/>
</dbReference>
<comment type="caution">
    <text evidence="9">The sequence shown here is derived from an EMBL/GenBank/DDBJ whole genome shotgun (WGS) entry which is preliminary data.</text>
</comment>